<reference evidence="3" key="1">
    <citation type="submission" date="2018-05" db="EMBL/GenBank/DDBJ databases">
        <authorList>
            <person name="Li X."/>
        </authorList>
    </citation>
    <scope>NUCLEOTIDE SEQUENCE [LARGE SCALE GENOMIC DNA]</scope>
    <source>
        <strain evidence="3">HKS-05</strain>
    </source>
</reference>
<evidence type="ECO:0000256" key="1">
    <source>
        <dbReference type="SAM" id="Phobius"/>
    </source>
</evidence>
<dbReference type="EMBL" id="QFYP01000001">
    <property type="protein sequence ID" value="RAK59209.1"/>
    <property type="molecule type" value="Genomic_DNA"/>
</dbReference>
<gene>
    <name evidence="2" type="ORF">DJ021_05035</name>
</gene>
<keyword evidence="3" id="KW-1185">Reference proteome</keyword>
<keyword evidence="1" id="KW-0472">Membrane</keyword>
<accession>A0A328AX32</accession>
<evidence type="ECO:0000313" key="3">
    <source>
        <dbReference type="Proteomes" id="UP000249842"/>
    </source>
</evidence>
<keyword evidence="1" id="KW-1133">Transmembrane helix</keyword>
<feature type="transmembrane region" description="Helical" evidence="1">
    <location>
        <begin position="20"/>
        <end position="39"/>
    </location>
</feature>
<evidence type="ECO:0000313" key="2">
    <source>
        <dbReference type="EMBL" id="RAK59209.1"/>
    </source>
</evidence>
<name>A0A328AX32_9CAUL</name>
<keyword evidence="1" id="KW-0812">Transmembrane</keyword>
<protein>
    <submittedName>
        <fullName evidence="2">Uncharacterized protein</fullName>
    </submittedName>
</protein>
<dbReference type="Proteomes" id="UP000249842">
    <property type="component" value="Unassembled WGS sequence"/>
</dbReference>
<comment type="caution">
    <text evidence="2">The sequence shown here is derived from an EMBL/GenBank/DDBJ whole genome shotgun (WGS) entry which is preliminary data.</text>
</comment>
<sequence>MAAGHAGDITVQEDQDVKKILLSLAAVAALGAAAAPAAAQPWNPGRAYDNHGSGQLTTSYVDSLDWKISNAAREGRISWQDARQLRGDLRQAQPIAYRVQTGEARGWERQRLQTTVSRIEQAVNGYGGRTYGYGYGPGFRR</sequence>
<proteinExistence type="predicted"/>
<dbReference type="AlphaFoldDB" id="A0A328AX32"/>
<organism evidence="2 3">
    <name type="scientific">Phenylobacterium hankyongense</name>
    <dbReference type="NCBI Taxonomy" id="1813876"/>
    <lineage>
        <taxon>Bacteria</taxon>
        <taxon>Pseudomonadati</taxon>
        <taxon>Pseudomonadota</taxon>
        <taxon>Alphaproteobacteria</taxon>
        <taxon>Caulobacterales</taxon>
        <taxon>Caulobacteraceae</taxon>
        <taxon>Phenylobacterium</taxon>
    </lineage>
</organism>